<evidence type="ECO:0000313" key="2">
    <source>
        <dbReference type="Proteomes" id="UP001056766"/>
    </source>
</evidence>
<evidence type="ECO:0000313" key="1">
    <source>
        <dbReference type="EMBL" id="MCM1985657.1"/>
    </source>
</evidence>
<keyword evidence="2" id="KW-1185">Reference proteome</keyword>
<dbReference type="AlphaFoldDB" id="A0A9E4ZCL7"/>
<gene>
    <name evidence="1" type="ORF">KDK67_01275</name>
</gene>
<dbReference type="EMBL" id="JAGSOI010000003">
    <property type="protein sequence ID" value="MCM1985657.1"/>
    <property type="molecule type" value="Genomic_DNA"/>
</dbReference>
<protein>
    <submittedName>
        <fullName evidence="1">Uncharacterized protein</fullName>
    </submittedName>
</protein>
<reference evidence="1" key="1">
    <citation type="journal article" date="2021" name="mSystems">
        <title>Bacteria and Archaea Synergistically Convert Glycine Betaine to Biogenic Methane in the Formosa Cold Seep of the South China Sea.</title>
        <authorList>
            <person name="Li L."/>
            <person name="Zhang W."/>
            <person name="Zhang S."/>
            <person name="Song L."/>
            <person name="Sun Q."/>
            <person name="Zhang H."/>
            <person name="Xiang H."/>
            <person name="Dong X."/>
        </authorList>
    </citation>
    <scope>NUCLEOTIDE SEQUENCE</scope>
    <source>
        <strain evidence="1">LLY</strain>
    </source>
</reference>
<accession>A0A9E4ZCL7</accession>
<sequence length="104" mass="11360">MRINLEPIGIIKKAGKYSEILIYSEFEQIIKNLVSMVGKGSVGGQELLVVHKNYTSSDGHQVEVTKTEVVERDGNVLKVGKMNANDDSVIDIRLSITDGLSGDL</sequence>
<comment type="caution">
    <text evidence="1">The sequence shown here is derived from an EMBL/GenBank/DDBJ whole genome shotgun (WGS) entry which is preliminary data.</text>
</comment>
<name>A0A9E4ZCL7_9EURY</name>
<reference evidence="1" key="2">
    <citation type="submission" date="2021-04" db="EMBL/GenBank/DDBJ databases">
        <authorList>
            <person name="Dong X."/>
        </authorList>
    </citation>
    <scope>NUCLEOTIDE SEQUENCE</scope>
    <source>
        <strain evidence="1">LLY</strain>
    </source>
</reference>
<dbReference type="Proteomes" id="UP001056766">
    <property type="component" value="Unassembled WGS sequence"/>
</dbReference>
<dbReference type="RefSeq" id="WP_250867034.1">
    <property type="nucleotide sequence ID" value="NZ_JAGSOI010000003.1"/>
</dbReference>
<proteinExistence type="predicted"/>
<organism evidence="1 2">
    <name type="scientific">Methanococcoides seepicolus</name>
    <dbReference type="NCBI Taxonomy" id="2828780"/>
    <lineage>
        <taxon>Archaea</taxon>
        <taxon>Methanobacteriati</taxon>
        <taxon>Methanobacteriota</taxon>
        <taxon>Stenosarchaea group</taxon>
        <taxon>Methanomicrobia</taxon>
        <taxon>Methanosarcinales</taxon>
        <taxon>Methanosarcinaceae</taxon>
        <taxon>Methanococcoides</taxon>
    </lineage>
</organism>